<dbReference type="SUPFAM" id="SSF56935">
    <property type="entry name" value="Porins"/>
    <property type="match status" value="1"/>
</dbReference>
<keyword evidence="1" id="KW-0732">Signal</keyword>
<feature type="chain" id="PRO_5039465566" description="Outer membrane protein with beta-barrel domain" evidence="1">
    <location>
        <begin position="23"/>
        <end position="218"/>
    </location>
</feature>
<accession>A0A4R1QXI0</accession>
<dbReference type="Proteomes" id="UP000295008">
    <property type="component" value="Unassembled WGS sequence"/>
</dbReference>
<dbReference type="Gene3D" id="2.40.160.10">
    <property type="entry name" value="Porin"/>
    <property type="match status" value="1"/>
</dbReference>
<reference evidence="2 3" key="1">
    <citation type="submission" date="2019-03" db="EMBL/GenBank/DDBJ databases">
        <title>Genomic Encyclopedia of Type Strains, Phase IV (KMG-IV): sequencing the most valuable type-strain genomes for metagenomic binning, comparative biology and taxonomic classification.</title>
        <authorList>
            <person name="Goeker M."/>
        </authorList>
    </citation>
    <scope>NUCLEOTIDE SEQUENCE [LARGE SCALE GENOMIC DNA]</scope>
    <source>
        <strain evidence="2 3">LX-B</strain>
    </source>
</reference>
<dbReference type="AlphaFoldDB" id="A0A4R1QXI0"/>
<feature type="signal peptide" evidence="1">
    <location>
        <begin position="1"/>
        <end position="22"/>
    </location>
</feature>
<dbReference type="EMBL" id="SLUN01000049">
    <property type="protein sequence ID" value="TCL56494.1"/>
    <property type="molecule type" value="Genomic_DNA"/>
</dbReference>
<name>A0A4R1QXI0_HYDET</name>
<dbReference type="RefSeq" id="WP_132017340.1">
    <property type="nucleotide sequence ID" value="NZ_SLUN01000049.1"/>
</dbReference>
<protein>
    <recommendedName>
        <fullName evidence="4">Outer membrane protein with beta-barrel domain</fullName>
    </recommendedName>
</protein>
<organism evidence="2 3">
    <name type="scientific">Hydrogenispora ethanolica</name>
    <dbReference type="NCBI Taxonomy" id="1082276"/>
    <lineage>
        <taxon>Bacteria</taxon>
        <taxon>Bacillati</taxon>
        <taxon>Bacillota</taxon>
        <taxon>Hydrogenispora</taxon>
    </lineage>
</organism>
<comment type="caution">
    <text evidence="2">The sequence shown here is derived from an EMBL/GenBank/DDBJ whole genome shotgun (WGS) entry which is preliminary data.</text>
</comment>
<evidence type="ECO:0000313" key="2">
    <source>
        <dbReference type="EMBL" id="TCL56494.1"/>
    </source>
</evidence>
<keyword evidence="3" id="KW-1185">Reference proteome</keyword>
<proteinExistence type="predicted"/>
<evidence type="ECO:0008006" key="4">
    <source>
        <dbReference type="Google" id="ProtNLM"/>
    </source>
</evidence>
<evidence type="ECO:0000256" key="1">
    <source>
        <dbReference type="SAM" id="SignalP"/>
    </source>
</evidence>
<dbReference type="InterPro" id="IPR023614">
    <property type="entry name" value="Porin_dom_sf"/>
</dbReference>
<gene>
    <name evidence="2" type="ORF">EDC14_104918</name>
</gene>
<evidence type="ECO:0000313" key="3">
    <source>
        <dbReference type="Proteomes" id="UP000295008"/>
    </source>
</evidence>
<sequence>MFKKTILATIAALILLTSSAVAALANPYTFGAENGRTLPPAGLGIDLSARFNQPDQEDKAFNAEVSYGIAPSITLAGELRNVNQSDRQTLVKAYFNPRHNKTMGYTAYLGYDLGEQNIPMYGLSVWTNFNFLYGYLNVETGKATDDEMMITPGASLQLGSKLRLGGEVTMKADDWSSENLRLGASYALTRKIHAKVMVDDNLADDSSRIYTTALTVQI</sequence>